<accession>A0ABU7ZTK9</accession>
<gene>
    <name evidence="1" type="ORF">V6L76_19285</name>
</gene>
<name>A0ABU7ZTK9_9HYPH</name>
<dbReference type="Proteomes" id="UP001380822">
    <property type="component" value="Unassembled WGS sequence"/>
</dbReference>
<keyword evidence="2" id="KW-1185">Reference proteome</keyword>
<dbReference type="RefSeq" id="WP_334252985.1">
    <property type="nucleotide sequence ID" value="NZ_JBAKBE010000014.1"/>
</dbReference>
<comment type="caution">
    <text evidence="1">The sequence shown here is derived from an EMBL/GenBank/DDBJ whole genome shotgun (WGS) entry which is preliminary data.</text>
</comment>
<evidence type="ECO:0000313" key="2">
    <source>
        <dbReference type="Proteomes" id="UP001380822"/>
    </source>
</evidence>
<dbReference type="EMBL" id="JBAKBE010000014">
    <property type="protein sequence ID" value="MEH0098412.1"/>
    <property type="molecule type" value="Genomic_DNA"/>
</dbReference>
<proteinExistence type="predicted"/>
<organism evidence="1 2">
    <name type="scientific">Pannonibacter anstelovis</name>
    <dbReference type="NCBI Taxonomy" id="3121537"/>
    <lineage>
        <taxon>Bacteria</taxon>
        <taxon>Pseudomonadati</taxon>
        <taxon>Pseudomonadota</taxon>
        <taxon>Alphaproteobacteria</taxon>
        <taxon>Hyphomicrobiales</taxon>
        <taxon>Stappiaceae</taxon>
        <taxon>Pannonibacter</taxon>
    </lineage>
</organism>
<evidence type="ECO:0000313" key="1">
    <source>
        <dbReference type="EMBL" id="MEH0098412.1"/>
    </source>
</evidence>
<protein>
    <submittedName>
        <fullName evidence="1">Uncharacterized protein</fullName>
    </submittedName>
</protein>
<sequence length="201" mass="22113">MTQKVDVSVADKALGPEAYFVDPFTRSGISTPGIYAVRESGRYVKLCENDFNTQTALLEMRNGVQTERVPEIIEDSLSAFKITVRVLGKPYELPYKKLRVSGYDVLRAPSGGSETAEQYILDNVYENCPGVLERNKPYFIVTEVAVGTKIESISGGGVAELNFDLPIGVPGLETEVEVQLLDHSPRTTANKVFAMLGKYVK</sequence>
<reference evidence="1 2" key="1">
    <citation type="submission" date="2024-02" db="EMBL/GenBank/DDBJ databases">
        <title>A new putative Pannonibacter species isolated from two cases of bloodstream infections in paediatric patients.</title>
        <authorList>
            <person name="Castellana S."/>
            <person name="De Laurentiis V."/>
            <person name="Grassi M."/>
            <person name="De Leonardis F."/>
            <person name="Mosca A."/>
            <person name="De Carlo C."/>
            <person name="Sparapano E."/>
            <person name="Ronga L."/>
            <person name="Santacroce L."/>
            <person name="Chironna M."/>
            <person name="De Robertis A."/>
            <person name="Bianco A."/>
            <person name="Del Sambro L."/>
            <person name="Capozzi L."/>
            <person name="Parisi A."/>
        </authorList>
    </citation>
    <scope>NUCLEOTIDE SEQUENCE [LARGE SCALE GENOMIC DNA]</scope>
    <source>
        <strain evidence="1 2">Pt2</strain>
    </source>
</reference>